<proteinExistence type="predicted"/>
<dbReference type="SUPFAM" id="SSF53335">
    <property type="entry name" value="S-adenosyl-L-methionine-dependent methyltransferases"/>
    <property type="match status" value="1"/>
</dbReference>
<dbReference type="Gene3D" id="3.40.50.150">
    <property type="entry name" value="Vaccinia Virus protein VP39"/>
    <property type="match status" value="1"/>
</dbReference>
<dbReference type="GO" id="GO:0003676">
    <property type="term" value="F:nucleic acid binding"/>
    <property type="evidence" value="ECO:0007669"/>
    <property type="project" value="InterPro"/>
</dbReference>
<dbReference type="GO" id="GO:0032259">
    <property type="term" value="P:methylation"/>
    <property type="evidence" value="ECO:0007669"/>
    <property type="project" value="UniProtKB-KW"/>
</dbReference>
<comment type="caution">
    <text evidence="1">The sequence shown here is derived from an EMBL/GenBank/DDBJ whole genome shotgun (WGS) entry which is preliminary data.</text>
</comment>
<sequence>MYKLKDQFYTKPNVAKYCFKKFQKVASNLGVDLDKYIFVEPSAGCGSFYQLLPKNRRIGIDIEPKKLSGVDSEGIIKSDYLDWQPNDKKKKYVVVGNPPFGLRGKLALAFINKSYLFANMVAFILPQLFNSDGKGVAGKRVIGYKLAHNEHLSPDSFIYPDGEEIKINTVFQVWTKINSDKIKIKPSKTCNDFIDVYSLSDGGLPANTRNKDMIGKCDLYLPSTTFAGMKVYKSFYDLPHERGYGIVIKNNKKEIEKIFLNTDWEKVAFFSTNSALNLRTSLIKEIIIKEGYFDRKLI</sequence>
<keyword evidence="1" id="KW-0489">Methyltransferase</keyword>
<gene>
    <name evidence="1" type="ORF">Athens101428_82</name>
</gene>
<protein>
    <submittedName>
        <fullName evidence="1">Putative methyltransferase</fullName>
    </submittedName>
</protein>
<name>A0A554LPZ9_9BACT</name>
<dbReference type="PROSITE" id="PS00092">
    <property type="entry name" value="N6_MTASE"/>
    <property type="match status" value="1"/>
</dbReference>
<dbReference type="AlphaFoldDB" id="A0A554LPZ9"/>
<evidence type="ECO:0000313" key="2">
    <source>
        <dbReference type="Proteomes" id="UP000316495"/>
    </source>
</evidence>
<accession>A0A554LPZ9</accession>
<evidence type="ECO:0000313" key="1">
    <source>
        <dbReference type="EMBL" id="TSC94957.1"/>
    </source>
</evidence>
<dbReference type="Proteomes" id="UP000316495">
    <property type="component" value="Unassembled WGS sequence"/>
</dbReference>
<dbReference type="GO" id="GO:0008168">
    <property type="term" value="F:methyltransferase activity"/>
    <property type="evidence" value="ECO:0007669"/>
    <property type="project" value="UniProtKB-KW"/>
</dbReference>
<reference evidence="1 2" key="1">
    <citation type="submission" date="2017-07" db="EMBL/GenBank/DDBJ databases">
        <title>Mechanisms for carbon and nitrogen cycling indicate functional differentiation within the Candidate Phyla Radiation.</title>
        <authorList>
            <person name="Danczak R.E."/>
            <person name="Johnston M.D."/>
            <person name="Kenah C."/>
            <person name="Slattery M."/>
            <person name="Wrighton K.C."/>
            <person name="Wilkins M.J."/>
        </authorList>
    </citation>
    <scope>NUCLEOTIDE SEQUENCE [LARGE SCALE GENOMIC DNA]</scope>
    <source>
        <strain evidence="1">Athens1014_28</strain>
    </source>
</reference>
<dbReference type="EMBL" id="VMGN01000003">
    <property type="protein sequence ID" value="TSC94957.1"/>
    <property type="molecule type" value="Genomic_DNA"/>
</dbReference>
<organism evidence="1 2">
    <name type="scientific">Candidatus Berkelbacteria bacterium Athens1014_28</name>
    <dbReference type="NCBI Taxonomy" id="2017145"/>
    <lineage>
        <taxon>Bacteria</taxon>
        <taxon>Candidatus Berkelbacteria</taxon>
    </lineage>
</organism>
<dbReference type="InterPro" id="IPR029063">
    <property type="entry name" value="SAM-dependent_MTases_sf"/>
</dbReference>
<keyword evidence="1" id="KW-0808">Transferase</keyword>
<dbReference type="InterPro" id="IPR002052">
    <property type="entry name" value="DNA_methylase_N6_adenine_CS"/>
</dbReference>